<evidence type="ECO:0000313" key="3">
    <source>
        <dbReference type="Proteomes" id="UP000014463"/>
    </source>
</evidence>
<dbReference type="OrthoDB" id="6167081at2"/>
<accession>S2KIQ7</accession>
<organism evidence="2 3">
    <name type="scientific">Litchfieldella anticariensis (strain DSM 16096 / CECT 5854 / CIP 108499 / LMG 22089 / FP35)</name>
    <name type="common">Halomonas anticariensis</name>
    <dbReference type="NCBI Taxonomy" id="1121939"/>
    <lineage>
        <taxon>Bacteria</taxon>
        <taxon>Pseudomonadati</taxon>
        <taxon>Pseudomonadota</taxon>
        <taxon>Gammaproteobacteria</taxon>
        <taxon>Oceanospirillales</taxon>
        <taxon>Halomonadaceae</taxon>
        <taxon>Litchfieldella</taxon>
    </lineage>
</organism>
<protein>
    <submittedName>
        <fullName evidence="2">Uncharacterized protein</fullName>
    </submittedName>
</protein>
<feature type="compositionally biased region" description="Acidic residues" evidence="1">
    <location>
        <begin position="59"/>
        <end position="70"/>
    </location>
</feature>
<dbReference type="EMBL" id="ASTJ01000042">
    <property type="protein sequence ID" value="EPC00248.1"/>
    <property type="molecule type" value="Genomic_DNA"/>
</dbReference>
<dbReference type="PATRIC" id="fig|1121939.11.peg.4295"/>
<evidence type="ECO:0000313" key="2">
    <source>
        <dbReference type="EMBL" id="EPC00248.1"/>
    </source>
</evidence>
<proteinExistence type="predicted"/>
<comment type="caution">
    <text evidence="2">The sequence shown here is derived from an EMBL/GenBank/DDBJ whole genome shotgun (WGS) entry which is preliminary data.</text>
</comment>
<sequence length="70" mass="7691">MMSKEFLKRIGILGVSFGLLASPLAFGDFPKEAEEAHPAQEELITKGHVDVGPGIVYGNDEEDWEEGEEE</sequence>
<name>S2KIQ7_LITA3</name>
<gene>
    <name evidence="2" type="ORF">L861_07065</name>
</gene>
<keyword evidence="3" id="KW-1185">Reference proteome</keyword>
<evidence type="ECO:0000256" key="1">
    <source>
        <dbReference type="SAM" id="MobiDB-lite"/>
    </source>
</evidence>
<dbReference type="AlphaFoldDB" id="S2KIQ7"/>
<dbReference type="Proteomes" id="UP000014463">
    <property type="component" value="Unassembled WGS sequence"/>
</dbReference>
<dbReference type="RefSeq" id="WP_016418799.1">
    <property type="nucleotide sequence ID" value="NZ_AUAB01000017.1"/>
</dbReference>
<reference evidence="2 3" key="1">
    <citation type="journal article" date="2013" name="Genome Announc.">
        <title>Draft genome sequence of the moderately halophilic gammaproteobacterium Halomonas anticariensis FP35.</title>
        <authorList>
            <person name="Tahrioui A."/>
            <person name="Quesada E."/>
            <person name="Llamas I."/>
        </authorList>
    </citation>
    <scope>NUCLEOTIDE SEQUENCE [LARGE SCALE GENOMIC DNA]</scope>
    <source>
        <strain evidence="3">DSM 16096 / CECT 5854 / LMG 22089 / FP35</strain>
    </source>
</reference>
<feature type="region of interest" description="Disordered" evidence="1">
    <location>
        <begin position="50"/>
        <end position="70"/>
    </location>
</feature>